<feature type="chain" id="PRO_5047279605" description="Infection structure specific protein" evidence="2">
    <location>
        <begin position="20"/>
        <end position="231"/>
    </location>
</feature>
<protein>
    <recommendedName>
        <fullName evidence="5">Infection structure specific protein</fullName>
    </recommendedName>
</protein>
<keyword evidence="4" id="KW-1185">Reference proteome</keyword>
<keyword evidence="2" id="KW-0732">Signal</keyword>
<sequence>MYTKSILLASLAAASAVSAKQLYPGHNHVRRDIAARQTAASTTADFADSTAVPSEFACLTDLASVYGSLPSEPAALESYFVTASVTDPCAFSLPASISSIAKSYGSELEAWYRANSAAIASVMSECPTYSSLASASDFDDTYSGTFSDQCTTITEAGHGGGASATAKTTGATTTAKTTGTTATTGTGTGTGTATAGSSTTTTSANAGPRETGMVGLAALAMVGVLGVVAAL</sequence>
<dbReference type="EMBL" id="CAWUON010000100">
    <property type="protein sequence ID" value="CAK7272942.1"/>
    <property type="molecule type" value="Genomic_DNA"/>
</dbReference>
<feature type="region of interest" description="Disordered" evidence="1">
    <location>
        <begin position="157"/>
        <end position="207"/>
    </location>
</feature>
<evidence type="ECO:0008006" key="5">
    <source>
        <dbReference type="Google" id="ProtNLM"/>
    </source>
</evidence>
<evidence type="ECO:0000256" key="2">
    <source>
        <dbReference type="SAM" id="SignalP"/>
    </source>
</evidence>
<comment type="caution">
    <text evidence="3">The sequence shown here is derived from an EMBL/GenBank/DDBJ whole genome shotgun (WGS) entry which is preliminary data.</text>
</comment>
<gene>
    <name evidence="3" type="ORF">SEPCBS119000_005390</name>
</gene>
<feature type="signal peptide" evidence="2">
    <location>
        <begin position="1"/>
        <end position="19"/>
    </location>
</feature>
<evidence type="ECO:0000313" key="3">
    <source>
        <dbReference type="EMBL" id="CAK7272942.1"/>
    </source>
</evidence>
<proteinExistence type="predicted"/>
<reference evidence="3 4" key="1">
    <citation type="submission" date="2024-01" db="EMBL/GenBank/DDBJ databases">
        <authorList>
            <person name="Allen C."/>
            <person name="Tagirdzhanova G."/>
        </authorList>
    </citation>
    <scope>NUCLEOTIDE SEQUENCE [LARGE SCALE GENOMIC DNA]</scope>
    <source>
        <strain evidence="3 4">CBS 119000</strain>
    </source>
</reference>
<feature type="compositionally biased region" description="Low complexity" evidence="1">
    <location>
        <begin position="163"/>
        <end position="204"/>
    </location>
</feature>
<evidence type="ECO:0000256" key="1">
    <source>
        <dbReference type="SAM" id="MobiDB-lite"/>
    </source>
</evidence>
<accession>A0ABP0E178</accession>
<dbReference type="Proteomes" id="UP001642502">
    <property type="component" value="Unassembled WGS sequence"/>
</dbReference>
<name>A0ABP0E178_9PEZI</name>
<evidence type="ECO:0000313" key="4">
    <source>
        <dbReference type="Proteomes" id="UP001642502"/>
    </source>
</evidence>
<organism evidence="3 4">
    <name type="scientific">Sporothrix epigloea</name>
    <dbReference type="NCBI Taxonomy" id="1892477"/>
    <lineage>
        <taxon>Eukaryota</taxon>
        <taxon>Fungi</taxon>
        <taxon>Dikarya</taxon>
        <taxon>Ascomycota</taxon>
        <taxon>Pezizomycotina</taxon>
        <taxon>Sordariomycetes</taxon>
        <taxon>Sordariomycetidae</taxon>
        <taxon>Ophiostomatales</taxon>
        <taxon>Ophiostomataceae</taxon>
        <taxon>Sporothrix</taxon>
    </lineage>
</organism>